<organism evidence="3 4">
    <name type="scientific">Methylobacterium persicinum</name>
    <dbReference type="NCBI Taxonomy" id="374426"/>
    <lineage>
        <taxon>Bacteria</taxon>
        <taxon>Pseudomonadati</taxon>
        <taxon>Pseudomonadota</taxon>
        <taxon>Alphaproteobacteria</taxon>
        <taxon>Hyphomicrobiales</taxon>
        <taxon>Methylobacteriaceae</taxon>
        <taxon>Methylobacterium</taxon>
    </lineage>
</organism>
<keyword evidence="3" id="KW-0436">Ligase</keyword>
<dbReference type="Proteomes" id="UP001236369">
    <property type="component" value="Unassembled WGS sequence"/>
</dbReference>
<evidence type="ECO:0000313" key="4">
    <source>
        <dbReference type="Proteomes" id="UP001236369"/>
    </source>
</evidence>
<dbReference type="PANTHER" id="PTHR43201:SF8">
    <property type="entry name" value="ACYL-COA SYNTHETASE FAMILY MEMBER 3"/>
    <property type="match status" value="1"/>
</dbReference>
<name>A0ABU0HN64_9HYPH</name>
<accession>A0ABU0HN64</accession>
<evidence type="ECO:0000256" key="1">
    <source>
        <dbReference type="ARBA" id="ARBA00006432"/>
    </source>
</evidence>
<dbReference type="PANTHER" id="PTHR43201">
    <property type="entry name" value="ACYL-COA SYNTHETASE"/>
    <property type="match status" value="1"/>
</dbReference>
<gene>
    <name evidence="3" type="ORF">QO016_003266</name>
</gene>
<dbReference type="Gene3D" id="3.40.50.12780">
    <property type="entry name" value="N-terminal domain of ligase-like"/>
    <property type="match status" value="1"/>
</dbReference>
<dbReference type="InterPro" id="IPR045851">
    <property type="entry name" value="AMP-bd_C_sf"/>
</dbReference>
<dbReference type="RefSeq" id="WP_238248329.1">
    <property type="nucleotide sequence ID" value="NZ_BPQX01000018.1"/>
</dbReference>
<comment type="similarity">
    <text evidence="1">Belongs to the ATP-dependent AMP-binding enzyme family.</text>
</comment>
<dbReference type="GO" id="GO:0016874">
    <property type="term" value="F:ligase activity"/>
    <property type="evidence" value="ECO:0007669"/>
    <property type="project" value="UniProtKB-KW"/>
</dbReference>
<comment type="caution">
    <text evidence="3">The sequence shown here is derived from an EMBL/GenBank/DDBJ whole genome shotgun (WGS) entry which is preliminary data.</text>
</comment>
<dbReference type="InterPro" id="IPR042099">
    <property type="entry name" value="ANL_N_sf"/>
</dbReference>
<dbReference type="SUPFAM" id="SSF56801">
    <property type="entry name" value="Acetyl-CoA synthetase-like"/>
    <property type="match status" value="1"/>
</dbReference>
<keyword evidence="4" id="KW-1185">Reference proteome</keyword>
<feature type="domain" description="AMP-dependent synthetase/ligase" evidence="2">
    <location>
        <begin position="108"/>
        <end position="260"/>
    </location>
</feature>
<dbReference type="InterPro" id="IPR000873">
    <property type="entry name" value="AMP-dep_synth/lig_dom"/>
</dbReference>
<evidence type="ECO:0000313" key="3">
    <source>
        <dbReference type="EMBL" id="MDQ0443760.1"/>
    </source>
</evidence>
<dbReference type="EMBL" id="JAUSVV010000008">
    <property type="protein sequence ID" value="MDQ0443760.1"/>
    <property type="molecule type" value="Genomic_DNA"/>
</dbReference>
<sequence>MNADHPVMLSRRSLATVLQSLLTAELRAARGQGNPDARLPAHLPTTWPDMTQIVSGSGEGLGCDSLERLWLASAVNEMFHLHEAGGEDGLLADATFGDWIERVEAAWRAGVASVTFTSSGTSGQPKRYAHTANALHTEATFLAEHFRDRRRIVSLLPAHHAYGFLFAALLPDALGVAHVDATKLGPSEIVRSLAPGDLVVTFPDRWRWLARSLPGWPDDVAGVVSTAPCPRDLIAALCERGLSGMTEVYGSSETAGVATRCWPEISYILMPHWRFVEPVSEDAPEIVHVSGRRLVLPDRIRLQSANRFQLAGRRDGAVQVGGTNVYPDRVAARLRDRPGVDDAAVRLMRPEEGSRLKAFIVPVIGTDVTALQTDLYGWIDSALSVAERPTALTFGSKLPTGIMGKSADW</sequence>
<dbReference type="Pfam" id="PF00501">
    <property type="entry name" value="AMP-binding"/>
    <property type="match status" value="1"/>
</dbReference>
<proteinExistence type="inferred from homology"/>
<evidence type="ECO:0000259" key="2">
    <source>
        <dbReference type="Pfam" id="PF00501"/>
    </source>
</evidence>
<dbReference type="Gene3D" id="3.30.300.30">
    <property type="match status" value="1"/>
</dbReference>
<reference evidence="3 4" key="1">
    <citation type="submission" date="2023-07" db="EMBL/GenBank/DDBJ databases">
        <title>Genomic Encyclopedia of Type Strains, Phase IV (KMG-IV): sequencing the most valuable type-strain genomes for metagenomic binning, comparative biology and taxonomic classification.</title>
        <authorList>
            <person name="Goeker M."/>
        </authorList>
    </citation>
    <scope>NUCLEOTIDE SEQUENCE [LARGE SCALE GENOMIC DNA]</scope>
    <source>
        <strain evidence="3 4">DSM 19562</strain>
    </source>
</reference>
<protein>
    <submittedName>
        <fullName evidence="3">4-coumarate--CoA ligase (Photoactive yellow protein activation family)</fullName>
    </submittedName>
</protein>